<dbReference type="GO" id="GO:0016491">
    <property type="term" value="F:oxidoreductase activity"/>
    <property type="evidence" value="ECO:0007669"/>
    <property type="project" value="UniProtKB-KW"/>
</dbReference>
<organism evidence="3 4">
    <name type="scientific">Leptospira hartskeerlii</name>
    <dbReference type="NCBI Taxonomy" id="2023177"/>
    <lineage>
        <taxon>Bacteria</taxon>
        <taxon>Pseudomonadati</taxon>
        <taxon>Spirochaetota</taxon>
        <taxon>Spirochaetia</taxon>
        <taxon>Leptospirales</taxon>
        <taxon>Leptospiraceae</taxon>
        <taxon>Leptospira</taxon>
    </lineage>
</organism>
<dbReference type="NCBIfam" id="NF004825">
    <property type="entry name" value="PRK06181.1"/>
    <property type="match status" value="1"/>
</dbReference>
<dbReference type="Gene3D" id="3.40.50.720">
    <property type="entry name" value="NAD(P)-binding Rossmann-like Domain"/>
    <property type="match status" value="1"/>
</dbReference>
<evidence type="ECO:0000313" key="4">
    <source>
        <dbReference type="Proteomes" id="UP000232196"/>
    </source>
</evidence>
<evidence type="ECO:0000256" key="2">
    <source>
        <dbReference type="ARBA" id="ARBA00023002"/>
    </source>
</evidence>
<dbReference type="OrthoDB" id="9775296at2"/>
<sequence length="270" mass="30184">MQTDLWKGKTIVITGGSSGIGEALLESLSKIPCKIINLSRTEPELVRKISKKKEKRSAQIFHIQADLSSEKEINKAVAKLAKLTDGIDVLFNNAGITAHSRFDQTQIEAFRKTFDVNFFGPVFLTIRLLPFLKKNKGAVMVTSTVSGLYGVPARSAYSSSKSALHAVMEAARIELSEEGLRFIIFCPPYTKTKLRANGIDGDGQILGESHYSGKSKTPEEVAEKMIRSIEDPKSRLVVMDKSGFFMKWMRNISPSFLEKVLYKKLYKDFH</sequence>
<comment type="caution">
    <text evidence="3">The sequence shown here is derived from an EMBL/GenBank/DDBJ whole genome shotgun (WGS) entry which is preliminary data.</text>
</comment>
<dbReference type="PANTHER" id="PTHR44196:SF1">
    <property type="entry name" value="DEHYDROGENASE_REDUCTASE SDR FAMILY MEMBER 7B"/>
    <property type="match status" value="1"/>
</dbReference>
<accession>A0A2M9XAJ4</accession>
<keyword evidence="4" id="KW-1185">Reference proteome</keyword>
<dbReference type="RefSeq" id="WP_100707417.1">
    <property type="nucleotide sequence ID" value="NZ_NPDL01000006.1"/>
</dbReference>
<protein>
    <submittedName>
        <fullName evidence="3">Short chain dehydrogenase</fullName>
    </submittedName>
</protein>
<name>A0A2M9XAJ4_9LEPT</name>
<keyword evidence="2" id="KW-0560">Oxidoreductase</keyword>
<dbReference type="SUPFAM" id="SSF51735">
    <property type="entry name" value="NAD(P)-binding Rossmann-fold domains"/>
    <property type="match status" value="1"/>
</dbReference>
<dbReference type="AlphaFoldDB" id="A0A2M9XAJ4"/>
<evidence type="ECO:0000313" key="3">
    <source>
        <dbReference type="EMBL" id="PJZ24721.1"/>
    </source>
</evidence>
<dbReference type="InterPro" id="IPR002347">
    <property type="entry name" value="SDR_fam"/>
</dbReference>
<dbReference type="Pfam" id="PF00106">
    <property type="entry name" value="adh_short"/>
    <property type="match status" value="1"/>
</dbReference>
<gene>
    <name evidence="3" type="ORF">CH357_14130</name>
</gene>
<dbReference type="GO" id="GO:0016020">
    <property type="term" value="C:membrane"/>
    <property type="evidence" value="ECO:0007669"/>
    <property type="project" value="TreeGrafter"/>
</dbReference>
<proteinExistence type="inferred from homology"/>
<reference evidence="3 4" key="1">
    <citation type="submission" date="2017-07" db="EMBL/GenBank/DDBJ databases">
        <title>Leptospira spp. isolated from tropical soils.</title>
        <authorList>
            <person name="Thibeaux R."/>
            <person name="Iraola G."/>
            <person name="Ferres I."/>
            <person name="Bierque E."/>
            <person name="Girault D."/>
            <person name="Soupe-Gilbert M.-E."/>
            <person name="Picardeau M."/>
            <person name="Goarant C."/>
        </authorList>
    </citation>
    <scope>NUCLEOTIDE SEQUENCE [LARGE SCALE GENOMIC DNA]</scope>
    <source>
        <strain evidence="3 4">MCA1-C-A1</strain>
    </source>
</reference>
<evidence type="ECO:0000256" key="1">
    <source>
        <dbReference type="ARBA" id="ARBA00006484"/>
    </source>
</evidence>
<dbReference type="InterPro" id="IPR036291">
    <property type="entry name" value="NAD(P)-bd_dom_sf"/>
</dbReference>
<dbReference type="PRINTS" id="PR00081">
    <property type="entry name" value="GDHRDH"/>
</dbReference>
<dbReference type="EMBL" id="NPDN01000007">
    <property type="protein sequence ID" value="PJZ24721.1"/>
    <property type="molecule type" value="Genomic_DNA"/>
</dbReference>
<dbReference type="Proteomes" id="UP000232196">
    <property type="component" value="Unassembled WGS sequence"/>
</dbReference>
<comment type="similarity">
    <text evidence="1">Belongs to the short-chain dehydrogenases/reductases (SDR) family.</text>
</comment>
<dbReference type="PANTHER" id="PTHR44196">
    <property type="entry name" value="DEHYDROGENASE/REDUCTASE SDR FAMILY MEMBER 7B"/>
    <property type="match status" value="1"/>
</dbReference>